<dbReference type="PANTHER" id="PTHR46791:SF5">
    <property type="entry name" value="CLR5 DOMAIN-CONTAINING PROTEIN-RELATED"/>
    <property type="match status" value="1"/>
</dbReference>
<dbReference type="Pfam" id="PF24764">
    <property type="entry name" value="rva_4"/>
    <property type="match status" value="1"/>
</dbReference>
<feature type="compositionally biased region" description="Acidic residues" evidence="1">
    <location>
        <begin position="495"/>
        <end position="519"/>
    </location>
</feature>
<evidence type="ECO:0000313" key="4">
    <source>
        <dbReference type="Proteomes" id="UP000578531"/>
    </source>
</evidence>
<dbReference type="GeneID" id="59284822"/>
<dbReference type="PANTHER" id="PTHR46791">
    <property type="entry name" value="EXPRESSED PROTEIN"/>
    <property type="match status" value="1"/>
</dbReference>
<sequence>MGRPKKDVESHREFILSLHDQGTEYQEILRILSTQRGLSISRDVLMKNLRAWDKRRYDAPPCRDEKLRNSLIMFLFLKQNANDEEILVDLESRDLAVTPRKLRRLRIDMGLRRRRKLKDARFQDEEIIRIMKEHLNEGVIGDWGLTHLYAYFRRNSIIISRDDIMYGLRVVDPAGVNRRYQKKQHRRKKFLVEGPNAIWSIDAHCKLEIVGIQIYAVIDAYSRKIIWIYVGISARTAVSVVKQFLEFMEEHKIMPDRFCSHRGTETILIADAFHQLCGAQEDRSEEDRAIDRCWMFGKSTANQRIEAWWMQLQSSMLNRWVIFFDLLKEEKHFKKDKLADMIAVYAIYMPLIREACYEFVANWNVHKIRAQKNRPHVTAGKPWFLYAHPKAPAAECGSVPDPTLVDALHQEVEAYDLHEYLPAATLEWCHERMRSLGFDPATLTAKDLLEEEDLGRRAHGYDPILSLIETPKGARSWKPSAEAERAFNDARRGEEPEDFMDQLADQLDDVLAESDDENYASEAHASVDDGED</sequence>
<feature type="region of interest" description="Disordered" evidence="1">
    <location>
        <begin position="485"/>
        <end position="532"/>
    </location>
</feature>
<reference evidence="3 4" key="1">
    <citation type="journal article" date="2020" name="Genomics">
        <title>Complete, high-quality genomes from long-read metagenomic sequencing of two wolf lichen thalli reveals enigmatic genome architecture.</title>
        <authorList>
            <person name="McKenzie S.K."/>
            <person name="Walston R.F."/>
            <person name="Allen J.L."/>
        </authorList>
    </citation>
    <scope>NUCLEOTIDE SEQUENCE [LARGE SCALE GENOMIC DNA]</scope>
    <source>
        <strain evidence="3">WasteWater2</strain>
    </source>
</reference>
<dbReference type="GO" id="GO:0003676">
    <property type="term" value="F:nucleic acid binding"/>
    <property type="evidence" value="ECO:0007669"/>
    <property type="project" value="InterPro"/>
</dbReference>
<feature type="compositionally biased region" description="Basic and acidic residues" evidence="1">
    <location>
        <begin position="485"/>
        <end position="494"/>
    </location>
</feature>
<organism evidence="3 4">
    <name type="scientific">Letharia columbiana</name>
    <dbReference type="NCBI Taxonomy" id="112416"/>
    <lineage>
        <taxon>Eukaryota</taxon>
        <taxon>Fungi</taxon>
        <taxon>Dikarya</taxon>
        <taxon>Ascomycota</taxon>
        <taxon>Pezizomycotina</taxon>
        <taxon>Lecanoromycetes</taxon>
        <taxon>OSLEUM clade</taxon>
        <taxon>Lecanoromycetidae</taxon>
        <taxon>Lecanorales</taxon>
        <taxon>Lecanorineae</taxon>
        <taxon>Parmeliaceae</taxon>
        <taxon>Letharia</taxon>
    </lineage>
</organism>
<gene>
    <name evidence="3" type="ORF">HO173_003153</name>
</gene>
<dbReference type="AlphaFoldDB" id="A0A8H6L7J0"/>
<feature type="domain" description="Integrase core" evidence="2">
    <location>
        <begin position="190"/>
        <end position="374"/>
    </location>
</feature>
<comment type="caution">
    <text evidence="3">The sequence shown here is derived from an EMBL/GenBank/DDBJ whole genome shotgun (WGS) entry which is preliminary data.</text>
</comment>
<evidence type="ECO:0000256" key="1">
    <source>
        <dbReference type="SAM" id="MobiDB-lite"/>
    </source>
</evidence>
<dbReference type="EMBL" id="JACCJC010000008">
    <property type="protein sequence ID" value="KAF6238647.1"/>
    <property type="molecule type" value="Genomic_DNA"/>
</dbReference>
<dbReference type="OrthoDB" id="5392716at2759"/>
<dbReference type="Gene3D" id="3.30.420.10">
    <property type="entry name" value="Ribonuclease H-like superfamily/Ribonuclease H"/>
    <property type="match status" value="1"/>
</dbReference>
<dbReference type="RefSeq" id="XP_037167946.1">
    <property type="nucleotide sequence ID" value="XM_037305081.1"/>
</dbReference>
<evidence type="ECO:0000259" key="2">
    <source>
        <dbReference type="Pfam" id="PF24764"/>
    </source>
</evidence>
<proteinExistence type="predicted"/>
<dbReference type="InterPro" id="IPR058913">
    <property type="entry name" value="Integrase_dom_put"/>
</dbReference>
<name>A0A8H6L7J0_9LECA</name>
<dbReference type="Proteomes" id="UP000578531">
    <property type="component" value="Unassembled WGS sequence"/>
</dbReference>
<protein>
    <recommendedName>
        <fullName evidence="2">Integrase core domain-containing protein</fullName>
    </recommendedName>
</protein>
<evidence type="ECO:0000313" key="3">
    <source>
        <dbReference type="EMBL" id="KAF6238647.1"/>
    </source>
</evidence>
<keyword evidence="4" id="KW-1185">Reference proteome</keyword>
<dbReference type="InterPro" id="IPR036397">
    <property type="entry name" value="RNaseH_sf"/>
</dbReference>
<accession>A0A8H6L7J0</accession>